<dbReference type="InterPro" id="IPR004381">
    <property type="entry name" value="Glycerate_kinase"/>
</dbReference>
<evidence type="ECO:0000256" key="2">
    <source>
        <dbReference type="ARBA" id="ARBA00022679"/>
    </source>
</evidence>
<dbReference type="GO" id="GO:0008887">
    <property type="term" value="F:glycerate kinase activity"/>
    <property type="evidence" value="ECO:0007669"/>
    <property type="project" value="UniProtKB-UniRule"/>
</dbReference>
<protein>
    <submittedName>
        <fullName evidence="6">Glycerate kinase</fullName>
    </submittedName>
</protein>
<dbReference type="InterPro" id="IPR018193">
    <property type="entry name" value="Glyc_kinase_flavodox-like_fold"/>
</dbReference>
<evidence type="ECO:0000256" key="4">
    <source>
        <dbReference type="PIRNR" id="PIRNR006078"/>
    </source>
</evidence>
<dbReference type="NCBIfam" id="TIGR00045">
    <property type="entry name" value="glycerate kinase"/>
    <property type="match status" value="1"/>
</dbReference>
<keyword evidence="2 4" id="KW-0808">Transferase</keyword>
<dbReference type="Gene3D" id="3.90.1510.10">
    <property type="entry name" value="Glycerate kinase, domain 2"/>
    <property type="match status" value="1"/>
</dbReference>
<dbReference type="SUPFAM" id="SSF110738">
    <property type="entry name" value="Glycerate kinase I"/>
    <property type="match status" value="1"/>
</dbReference>
<proteinExistence type="inferred from homology"/>
<name>A0A8J2VET8_9BACL</name>
<feature type="coiled-coil region" evidence="5">
    <location>
        <begin position="212"/>
        <end position="239"/>
    </location>
</feature>
<keyword evidence="3 4" id="KW-0418">Kinase</keyword>
<reference evidence="6" key="1">
    <citation type="journal article" date="2014" name="Int. J. Syst. Evol. Microbiol.">
        <title>Complete genome sequence of Corynebacterium casei LMG S-19264T (=DSM 44701T), isolated from a smear-ripened cheese.</title>
        <authorList>
            <consortium name="US DOE Joint Genome Institute (JGI-PGF)"/>
            <person name="Walter F."/>
            <person name="Albersmeier A."/>
            <person name="Kalinowski J."/>
            <person name="Ruckert C."/>
        </authorList>
    </citation>
    <scope>NUCLEOTIDE SEQUENCE</scope>
    <source>
        <strain evidence="6">CGMCC 1.15179</strain>
    </source>
</reference>
<dbReference type="GO" id="GO:0031388">
    <property type="term" value="P:organic acid phosphorylation"/>
    <property type="evidence" value="ECO:0007669"/>
    <property type="project" value="UniProtKB-UniRule"/>
</dbReference>
<dbReference type="InterPro" id="IPR018197">
    <property type="entry name" value="Glycerate_kinase_RE-like"/>
</dbReference>
<dbReference type="AlphaFoldDB" id="A0A8J2VET8"/>
<dbReference type="PANTHER" id="PTHR21599:SF0">
    <property type="entry name" value="GLYCERATE KINASE"/>
    <property type="match status" value="1"/>
</dbReference>
<evidence type="ECO:0000313" key="6">
    <source>
        <dbReference type="EMBL" id="GGE13868.1"/>
    </source>
</evidence>
<dbReference type="Pfam" id="PF02595">
    <property type="entry name" value="Gly_kinase"/>
    <property type="match status" value="1"/>
</dbReference>
<comment type="caution">
    <text evidence="6">The sequence shown here is derived from an EMBL/GenBank/DDBJ whole genome shotgun (WGS) entry which is preliminary data.</text>
</comment>
<evidence type="ECO:0000256" key="3">
    <source>
        <dbReference type="ARBA" id="ARBA00022777"/>
    </source>
</evidence>
<dbReference type="InterPro" id="IPR036129">
    <property type="entry name" value="Glycerate_kinase_sf"/>
</dbReference>
<keyword evidence="5" id="KW-0175">Coiled coil</keyword>
<sequence length="377" mass="39934">MNVVIAPDSFKGSMMSLEASEAMKRGIRNVFPQAKIETLPMADGGEGTVDAILAMIGGEKIRVTVKDPLNRDIVACFGFCPERKLAVIETAAASGLPLLQPEERNPCRTSTYGTGELLKAALDRGAEQVILGLGGSATVDAGTGFFAALGTSFRDHEGNEWIPSGGDLGKVVEIDLAGLDERLKNVSITVASDVTNPLLGPEGAVRVFGPQKGIQEKDLDAFEEEMARYAEQVVRITGKDYRNTPGSGAAGGFGFSLLSLLDVTMKSGFALIAELGDMESRIRSADLVLTGEGRMDRQSLYGKVPVGIARIAKRAGVPVIAFCGSVEAELVEAEEVGIALIQPIVDEPMSLEEAMERGPELLEAAVKRVGRGMRIVP</sequence>
<reference evidence="6" key="2">
    <citation type="submission" date="2020-09" db="EMBL/GenBank/DDBJ databases">
        <authorList>
            <person name="Sun Q."/>
            <person name="Zhou Y."/>
        </authorList>
    </citation>
    <scope>NUCLEOTIDE SEQUENCE</scope>
    <source>
        <strain evidence="6">CGMCC 1.15179</strain>
    </source>
</reference>
<comment type="similarity">
    <text evidence="1 4">Belongs to the glycerate kinase type-1 family.</text>
</comment>
<keyword evidence="7" id="KW-1185">Reference proteome</keyword>
<organism evidence="6 7">
    <name type="scientific">Marinithermofilum abyssi</name>
    <dbReference type="NCBI Taxonomy" id="1571185"/>
    <lineage>
        <taxon>Bacteria</taxon>
        <taxon>Bacillati</taxon>
        <taxon>Bacillota</taxon>
        <taxon>Bacilli</taxon>
        <taxon>Bacillales</taxon>
        <taxon>Thermoactinomycetaceae</taxon>
        <taxon>Marinithermofilum</taxon>
    </lineage>
</organism>
<gene>
    <name evidence="6" type="primary">glxK</name>
    <name evidence="6" type="ORF">GCM10011571_14170</name>
</gene>
<evidence type="ECO:0000256" key="5">
    <source>
        <dbReference type="SAM" id="Coils"/>
    </source>
</evidence>
<dbReference type="EMBL" id="BMHQ01000004">
    <property type="protein sequence ID" value="GGE13868.1"/>
    <property type="molecule type" value="Genomic_DNA"/>
</dbReference>
<dbReference type="RefSeq" id="WP_188647199.1">
    <property type="nucleotide sequence ID" value="NZ_BMHQ01000004.1"/>
</dbReference>
<evidence type="ECO:0000256" key="1">
    <source>
        <dbReference type="ARBA" id="ARBA00006284"/>
    </source>
</evidence>
<evidence type="ECO:0000313" key="7">
    <source>
        <dbReference type="Proteomes" id="UP000625210"/>
    </source>
</evidence>
<dbReference type="Proteomes" id="UP000625210">
    <property type="component" value="Unassembled WGS sequence"/>
</dbReference>
<accession>A0A8J2VET8</accession>
<dbReference type="PIRSF" id="PIRSF006078">
    <property type="entry name" value="GlxK"/>
    <property type="match status" value="1"/>
</dbReference>
<dbReference type="PANTHER" id="PTHR21599">
    <property type="entry name" value="GLYCERATE KINASE"/>
    <property type="match status" value="1"/>
</dbReference>
<dbReference type="Gene3D" id="3.40.50.10350">
    <property type="entry name" value="Glycerate kinase, domain 1"/>
    <property type="match status" value="1"/>
</dbReference>